<dbReference type="Pfam" id="PF12729">
    <property type="entry name" value="4HB_MCP_1"/>
    <property type="match status" value="1"/>
</dbReference>
<dbReference type="GO" id="GO:0006935">
    <property type="term" value="P:chemotaxis"/>
    <property type="evidence" value="ECO:0007669"/>
    <property type="project" value="UniProtKB-KW"/>
</dbReference>
<evidence type="ECO:0000313" key="8">
    <source>
        <dbReference type="Proteomes" id="UP000252357"/>
    </source>
</evidence>
<evidence type="ECO:0000259" key="6">
    <source>
        <dbReference type="PROSITE" id="PS50885"/>
    </source>
</evidence>
<dbReference type="Gene3D" id="3.30.450.20">
    <property type="entry name" value="PAS domain"/>
    <property type="match status" value="1"/>
</dbReference>
<dbReference type="InterPro" id="IPR051310">
    <property type="entry name" value="MCP_chemotaxis"/>
</dbReference>
<dbReference type="GO" id="GO:0004888">
    <property type="term" value="F:transmembrane signaling receptor activity"/>
    <property type="evidence" value="ECO:0007669"/>
    <property type="project" value="TreeGrafter"/>
</dbReference>
<dbReference type="Pfam" id="PF00672">
    <property type="entry name" value="HAMP"/>
    <property type="match status" value="1"/>
</dbReference>
<dbReference type="InterPro" id="IPR035965">
    <property type="entry name" value="PAS-like_dom_sf"/>
</dbReference>
<feature type="transmembrane region" description="Helical" evidence="5">
    <location>
        <begin position="15"/>
        <end position="37"/>
    </location>
</feature>
<dbReference type="CDD" id="cd19411">
    <property type="entry name" value="MCP2201-like_sensor"/>
    <property type="match status" value="1"/>
</dbReference>
<gene>
    <name evidence="7" type="ORF">DU000_12375</name>
</gene>
<comment type="similarity">
    <text evidence="2">Belongs to the methyl-accepting chemotaxis (MCP) protein family.</text>
</comment>
<dbReference type="InterPro" id="IPR003660">
    <property type="entry name" value="HAMP_dom"/>
</dbReference>
<dbReference type="Pfam" id="PF18947">
    <property type="entry name" value="HAMP_2"/>
    <property type="match status" value="1"/>
</dbReference>
<feature type="transmembrane region" description="Helical" evidence="5">
    <location>
        <begin position="193"/>
        <end position="212"/>
    </location>
</feature>
<dbReference type="InterPro" id="IPR041395">
    <property type="entry name" value="McpB_HAMP_3rd"/>
</dbReference>
<dbReference type="SMART" id="SM00304">
    <property type="entry name" value="HAMP"/>
    <property type="match status" value="2"/>
</dbReference>
<keyword evidence="5" id="KW-0812">Transmembrane</keyword>
<evidence type="ECO:0000313" key="7">
    <source>
        <dbReference type="EMBL" id="RCS56444.1"/>
    </source>
</evidence>
<dbReference type="InterPro" id="IPR047347">
    <property type="entry name" value="YvaQ-like_sensor"/>
</dbReference>
<organism evidence="7 8">
    <name type="scientific">Parvibium lacunae</name>
    <dbReference type="NCBI Taxonomy" id="1888893"/>
    <lineage>
        <taxon>Bacteria</taxon>
        <taxon>Pseudomonadati</taxon>
        <taxon>Pseudomonadota</taxon>
        <taxon>Betaproteobacteria</taxon>
        <taxon>Burkholderiales</taxon>
        <taxon>Alcaligenaceae</taxon>
        <taxon>Parvibium</taxon>
    </lineage>
</organism>
<keyword evidence="5" id="KW-1133">Transmembrane helix</keyword>
<dbReference type="SUPFAM" id="SSF55785">
    <property type="entry name" value="PYP-like sensor domain (PAS domain)"/>
    <property type="match status" value="1"/>
</dbReference>
<dbReference type="GO" id="GO:0007165">
    <property type="term" value="P:signal transduction"/>
    <property type="evidence" value="ECO:0007669"/>
    <property type="project" value="InterPro"/>
</dbReference>
<dbReference type="Gene3D" id="1.10.287.950">
    <property type="entry name" value="Methyl-accepting chemotaxis protein"/>
    <property type="match status" value="1"/>
</dbReference>
<dbReference type="GO" id="GO:0005886">
    <property type="term" value="C:plasma membrane"/>
    <property type="evidence" value="ECO:0007669"/>
    <property type="project" value="TreeGrafter"/>
</dbReference>
<keyword evidence="8" id="KW-1185">Reference proteome</keyword>
<keyword evidence="3" id="KW-0175">Coiled coil</keyword>
<reference evidence="7 8" key="1">
    <citation type="journal article" date="2018" name="Int. J. Syst. Evol. Microbiol.">
        <title>Parvibium lacunae gen. nov., sp. nov., a new member of the family Alcaligenaceae isolated from a freshwater pond.</title>
        <authorList>
            <person name="Chen W.M."/>
            <person name="Xie P.B."/>
            <person name="Hsu M.Y."/>
            <person name="Sheu S.Y."/>
        </authorList>
    </citation>
    <scope>NUCLEOTIDE SEQUENCE [LARGE SCALE GENOMIC DNA]</scope>
    <source>
        <strain evidence="7 8">KMB9</strain>
    </source>
</reference>
<evidence type="ECO:0000256" key="4">
    <source>
        <dbReference type="SAM" id="MobiDB-lite"/>
    </source>
</evidence>
<accession>A0A368KZC9</accession>
<dbReference type="AlphaFoldDB" id="A0A368KZC9"/>
<evidence type="ECO:0000256" key="2">
    <source>
        <dbReference type="ARBA" id="ARBA00029447"/>
    </source>
</evidence>
<comment type="caution">
    <text evidence="7">The sequence shown here is derived from an EMBL/GenBank/DDBJ whole genome shotgun (WGS) entry which is preliminary data.</text>
</comment>
<name>A0A368KZC9_9BURK</name>
<dbReference type="InterPro" id="IPR024478">
    <property type="entry name" value="HlyB_4HB_MCP"/>
</dbReference>
<dbReference type="PANTHER" id="PTHR43531:SF14">
    <property type="entry name" value="METHYL-ACCEPTING CHEMOTAXIS PROTEIN I-RELATED"/>
    <property type="match status" value="1"/>
</dbReference>
<protein>
    <submittedName>
        <fullName evidence="7">HAMP domain-containing protein</fullName>
    </submittedName>
</protein>
<dbReference type="Proteomes" id="UP000252357">
    <property type="component" value="Unassembled WGS sequence"/>
</dbReference>
<feature type="domain" description="HAMP" evidence="6">
    <location>
        <begin position="523"/>
        <end position="575"/>
    </location>
</feature>
<feature type="non-terminal residue" evidence="7">
    <location>
        <position position="620"/>
    </location>
</feature>
<feature type="region of interest" description="Disordered" evidence="4">
    <location>
        <begin position="596"/>
        <end position="620"/>
    </location>
</feature>
<keyword evidence="1" id="KW-0488">Methylation</keyword>
<dbReference type="EMBL" id="QPGB01000008">
    <property type="protein sequence ID" value="RCS56444.1"/>
    <property type="molecule type" value="Genomic_DNA"/>
</dbReference>
<keyword evidence="5" id="KW-0472">Membrane</keyword>
<evidence type="ECO:0000256" key="1">
    <source>
        <dbReference type="ARBA" id="ARBA00022481"/>
    </source>
</evidence>
<dbReference type="PANTHER" id="PTHR43531">
    <property type="entry name" value="PROTEIN ICFG"/>
    <property type="match status" value="1"/>
</dbReference>
<evidence type="ECO:0000256" key="5">
    <source>
        <dbReference type="SAM" id="Phobius"/>
    </source>
</evidence>
<feature type="domain" description="HAMP" evidence="6">
    <location>
        <begin position="214"/>
        <end position="266"/>
    </location>
</feature>
<dbReference type="SUPFAM" id="SSF58104">
    <property type="entry name" value="Methyl-accepting chemotaxis protein (MCP) signaling domain"/>
    <property type="match status" value="1"/>
</dbReference>
<dbReference type="PROSITE" id="PS50885">
    <property type="entry name" value="HAMP"/>
    <property type="match status" value="2"/>
</dbReference>
<dbReference type="SUPFAM" id="SSF158472">
    <property type="entry name" value="HAMP domain-like"/>
    <property type="match status" value="1"/>
</dbReference>
<evidence type="ECO:0000256" key="3">
    <source>
        <dbReference type="SAM" id="Coils"/>
    </source>
</evidence>
<feature type="coiled-coil region" evidence="3">
    <location>
        <begin position="78"/>
        <end position="108"/>
    </location>
</feature>
<dbReference type="Pfam" id="PF18575">
    <property type="entry name" value="HAMP_N3"/>
    <property type="match status" value="1"/>
</dbReference>
<dbReference type="Gene3D" id="1.20.120.1530">
    <property type="match status" value="1"/>
</dbReference>
<dbReference type="OrthoDB" id="9806477at2"/>
<sequence length="620" mass="68563">MLKATLNNIKIGSRLTLAFSILLLLFSGAVIFSVIALSNANERTAHILDHMVVRLDSLHEVEAGVRANSRRFMEYTLAEDHEKQANILNRMKANSERVNKAIDKLEAIATPEEKEWLENMRNIRKAQLDGFEEVKQAMAKGNVGEAISITTGPLTKKISAITEVVWKEIESQRKLLAAEVELSEATYAFNRRIMFVLLGLGLVSGIMLAWLITRSIVRPTQLANALAEAVAKGDMSVSNTYQANDEIGTLLKNMAVMQQTLKRFVSAQLEMAKAHNEQGRVSYQIRAEEFPGAYGEMARNTNEMVQSHVAMNNAFVEAMVQYANGDFSNQIAPLPGEKQKVSDTAERLREILMQAQQAARETLRVKVALDNASVCVMLADNDGVIRYQNKASAQLMSRSEATLRQVLPQFASSKIIGSNFDMWHKNPNHQRNLLSNLRAEYKTQMQLANMHFRLTANPILDSNGERLGTVVEWLDRTAEVNAEVDISTMVSAASAGDFSQRIAEQGKEGFFLQTAQGLNQVMGTSEAALNEIARMLGALANGDLTQSIEQDFQGVFGQLKDDSNSTIGRLAEIITQIREATDAINTAAREIAMGNTDLSQRTEQQASSLEETASSMEELT</sequence>
<proteinExistence type="inferred from homology"/>